<protein>
    <submittedName>
        <fullName evidence="1">Uncharacterized protein</fullName>
    </submittedName>
</protein>
<reference evidence="1 2" key="1">
    <citation type="journal article" date="2018" name="J. Allergy Clin. Immunol.">
        <title>High-quality assembly of Dermatophagoides pteronyssinus genome and transcriptome reveals a wide range of novel allergens.</title>
        <authorList>
            <person name="Liu X.Y."/>
            <person name="Yang K.Y."/>
            <person name="Wang M.Q."/>
            <person name="Kwok J.S."/>
            <person name="Zeng X."/>
            <person name="Yang Z."/>
            <person name="Xiao X.J."/>
            <person name="Lau C.P."/>
            <person name="Li Y."/>
            <person name="Huang Z.M."/>
            <person name="Ba J.G."/>
            <person name="Yim A.K."/>
            <person name="Ouyang C.Y."/>
            <person name="Ngai S.M."/>
            <person name="Chan T.F."/>
            <person name="Leung E.L."/>
            <person name="Liu L."/>
            <person name="Liu Z.G."/>
            <person name="Tsui S.K."/>
        </authorList>
    </citation>
    <scope>NUCLEOTIDE SEQUENCE [LARGE SCALE GENOMIC DNA]</scope>
    <source>
        <strain evidence="1">Derp</strain>
    </source>
</reference>
<gene>
    <name evidence="1" type="ORF">DERP_004333</name>
</gene>
<organism evidence="1 2">
    <name type="scientific">Dermatophagoides pteronyssinus</name>
    <name type="common">European house dust mite</name>
    <dbReference type="NCBI Taxonomy" id="6956"/>
    <lineage>
        <taxon>Eukaryota</taxon>
        <taxon>Metazoa</taxon>
        <taxon>Ecdysozoa</taxon>
        <taxon>Arthropoda</taxon>
        <taxon>Chelicerata</taxon>
        <taxon>Arachnida</taxon>
        <taxon>Acari</taxon>
        <taxon>Acariformes</taxon>
        <taxon>Sarcoptiformes</taxon>
        <taxon>Astigmata</taxon>
        <taxon>Psoroptidia</taxon>
        <taxon>Analgoidea</taxon>
        <taxon>Pyroglyphidae</taxon>
        <taxon>Dermatophagoidinae</taxon>
        <taxon>Dermatophagoides</taxon>
    </lineage>
</organism>
<sequence length="102" mass="11821">MFEKTTSWLKDNIDIILISPDSPETITTTTTTKSDFFCFRSKLLLLEFSLCIKNISSSNLWQLYFLINFDDDDDDSMNVYVWIRSSILLLLLPPLLSTKTTL</sequence>
<dbReference type="Proteomes" id="UP000887458">
    <property type="component" value="Unassembled WGS sequence"/>
</dbReference>
<keyword evidence="2" id="KW-1185">Reference proteome</keyword>
<evidence type="ECO:0000313" key="2">
    <source>
        <dbReference type="Proteomes" id="UP000887458"/>
    </source>
</evidence>
<proteinExistence type="predicted"/>
<dbReference type="EMBL" id="NJHN03000029">
    <property type="protein sequence ID" value="KAH9424151.1"/>
    <property type="molecule type" value="Genomic_DNA"/>
</dbReference>
<evidence type="ECO:0000313" key="1">
    <source>
        <dbReference type="EMBL" id="KAH9424151.1"/>
    </source>
</evidence>
<reference evidence="1 2" key="2">
    <citation type="journal article" date="2022" name="Mol. Biol. Evol.">
        <title>Comparative Genomics Reveals Insights into the Divergent Evolution of Astigmatic Mites and Household Pest Adaptations.</title>
        <authorList>
            <person name="Xiong Q."/>
            <person name="Wan A.T."/>
            <person name="Liu X."/>
            <person name="Fung C.S."/>
            <person name="Xiao X."/>
            <person name="Malainual N."/>
            <person name="Hou J."/>
            <person name="Wang L."/>
            <person name="Wang M."/>
            <person name="Yang K.Y."/>
            <person name="Cui Y."/>
            <person name="Leung E.L."/>
            <person name="Nong W."/>
            <person name="Shin S.K."/>
            <person name="Au S.W."/>
            <person name="Jeong K.Y."/>
            <person name="Chew F.T."/>
            <person name="Hui J.H."/>
            <person name="Leung T.F."/>
            <person name="Tungtrongchitr A."/>
            <person name="Zhong N."/>
            <person name="Liu Z."/>
            <person name="Tsui S.K."/>
        </authorList>
    </citation>
    <scope>NUCLEOTIDE SEQUENCE [LARGE SCALE GENOMIC DNA]</scope>
    <source>
        <strain evidence="1">Derp</strain>
    </source>
</reference>
<name>A0ABQ8JPC4_DERPT</name>
<accession>A0ABQ8JPC4</accession>
<comment type="caution">
    <text evidence="1">The sequence shown here is derived from an EMBL/GenBank/DDBJ whole genome shotgun (WGS) entry which is preliminary data.</text>
</comment>